<dbReference type="EMBL" id="AP010904">
    <property type="protein sequence ID" value="BAH73803.1"/>
    <property type="molecule type" value="Genomic_DNA"/>
</dbReference>
<name>C4XGM3_SOLM1</name>
<reference evidence="2 3" key="1">
    <citation type="journal article" date="2009" name="Genome Res.">
        <title>Whole genome sequence of Desulfovibrio magneticus strain RS-1 revealed common gene clusters in magnetotactic bacteria.</title>
        <authorList>
            <person name="Nakazawa H."/>
            <person name="Arakaki A."/>
            <person name="Narita-Yamada S."/>
            <person name="Yashiro I."/>
            <person name="Jinno K."/>
            <person name="Aoki N."/>
            <person name="Tsuruyama A."/>
            <person name="Okamura Y."/>
            <person name="Tanikawa S."/>
            <person name="Fujita N."/>
            <person name="Takeyama H."/>
            <person name="Matsunaga T."/>
        </authorList>
    </citation>
    <scope>NUCLEOTIDE SEQUENCE [LARGE SCALE GENOMIC DNA]</scope>
    <source>
        <strain evidence="3">ATCC 700980 / DSM 13731 / RS-1</strain>
    </source>
</reference>
<dbReference type="KEGG" id="dma:DMR_03120"/>
<gene>
    <name evidence="2" type="ordered locus">DMR_03120</name>
</gene>
<dbReference type="HOGENOM" id="CLU_2272852_0_0_7"/>
<accession>C4XGM3</accession>
<evidence type="ECO:0000313" key="2">
    <source>
        <dbReference type="EMBL" id="BAH73803.1"/>
    </source>
</evidence>
<evidence type="ECO:0000313" key="3">
    <source>
        <dbReference type="Proteomes" id="UP000009071"/>
    </source>
</evidence>
<feature type="chain" id="PRO_5002945675" evidence="1">
    <location>
        <begin position="25"/>
        <end position="102"/>
    </location>
</feature>
<protein>
    <submittedName>
        <fullName evidence="2">Uncharacterized protein</fullName>
    </submittedName>
</protein>
<evidence type="ECO:0000256" key="1">
    <source>
        <dbReference type="SAM" id="SignalP"/>
    </source>
</evidence>
<keyword evidence="3" id="KW-1185">Reference proteome</keyword>
<dbReference type="Proteomes" id="UP000009071">
    <property type="component" value="Chromosome"/>
</dbReference>
<keyword evidence="1" id="KW-0732">Signal</keyword>
<sequence length="102" mass="10579">MKSLFKILLLISLVVLSTTTPSWAAPTTGTVNYLLTVPSGADAPVNYINITPTGSSTSATLTIPSGSVSMVSAIAMTALASNLTVQYQSSNKVLTALYLVKQ</sequence>
<dbReference type="STRING" id="573370.DMR_03120"/>
<dbReference type="RefSeq" id="WP_012749888.1">
    <property type="nucleotide sequence ID" value="NC_012796.1"/>
</dbReference>
<organism evidence="2 3">
    <name type="scientific">Solidesulfovibrio magneticus (strain ATCC 700980 / DSM 13731 / RS-1)</name>
    <name type="common">Desulfovibrio magneticus</name>
    <dbReference type="NCBI Taxonomy" id="573370"/>
    <lineage>
        <taxon>Bacteria</taxon>
        <taxon>Pseudomonadati</taxon>
        <taxon>Thermodesulfobacteriota</taxon>
        <taxon>Desulfovibrionia</taxon>
        <taxon>Desulfovibrionales</taxon>
        <taxon>Desulfovibrionaceae</taxon>
        <taxon>Solidesulfovibrio</taxon>
    </lineage>
</organism>
<feature type="signal peptide" evidence="1">
    <location>
        <begin position="1"/>
        <end position="24"/>
    </location>
</feature>
<proteinExistence type="predicted"/>
<dbReference type="AlphaFoldDB" id="C4XGM3"/>